<accession>A0A2T4ZJ80</accession>
<comment type="caution">
    <text evidence="6">The sequence shown here is derived from an EMBL/GenBank/DDBJ whole genome shotgun (WGS) entry which is preliminary data.</text>
</comment>
<dbReference type="OrthoDB" id="9777941at2"/>
<dbReference type="PANTHER" id="PTHR30085:SF7">
    <property type="entry name" value="AMINO-ACID ABC TRANSPORTER-BINDING PROTEIN YHDW-RELATED"/>
    <property type="match status" value="1"/>
</dbReference>
<dbReference type="EMBL" id="PZZL01000001">
    <property type="protein sequence ID" value="PTM62031.1"/>
    <property type="molecule type" value="Genomic_DNA"/>
</dbReference>
<dbReference type="PANTHER" id="PTHR30085">
    <property type="entry name" value="AMINO ACID ABC TRANSPORTER PERMEASE"/>
    <property type="match status" value="1"/>
</dbReference>
<dbReference type="Proteomes" id="UP000241808">
    <property type="component" value="Unassembled WGS sequence"/>
</dbReference>
<dbReference type="AlphaFoldDB" id="A0A2T4ZJ80"/>
<dbReference type="RefSeq" id="WP_108174452.1">
    <property type="nucleotide sequence ID" value="NZ_JAIESU010000045.1"/>
</dbReference>
<keyword evidence="2" id="KW-0813">Transport</keyword>
<dbReference type="InterPro" id="IPR051455">
    <property type="entry name" value="Bact_solute-bind_prot3"/>
</dbReference>
<feature type="domain" description="Solute-binding protein family 3/N-terminal" evidence="5">
    <location>
        <begin position="36"/>
        <end position="267"/>
    </location>
</feature>
<dbReference type="CDD" id="cd13692">
    <property type="entry name" value="PBP2_BztA"/>
    <property type="match status" value="1"/>
</dbReference>
<dbReference type="InterPro" id="IPR001638">
    <property type="entry name" value="Solute-binding_3/MltF_N"/>
</dbReference>
<feature type="signal peptide" evidence="4">
    <location>
        <begin position="1"/>
        <end position="24"/>
    </location>
</feature>
<evidence type="ECO:0000256" key="4">
    <source>
        <dbReference type="SAM" id="SignalP"/>
    </source>
</evidence>
<dbReference type="Pfam" id="PF00497">
    <property type="entry name" value="SBP_bac_3"/>
    <property type="match status" value="1"/>
</dbReference>
<dbReference type="SMART" id="SM00062">
    <property type="entry name" value="PBPb"/>
    <property type="match status" value="1"/>
</dbReference>
<keyword evidence="3 4" id="KW-0732">Signal</keyword>
<dbReference type="SUPFAM" id="SSF53850">
    <property type="entry name" value="Periplasmic binding protein-like II"/>
    <property type="match status" value="1"/>
</dbReference>
<name>A0A2T4ZJ80_9HYPH</name>
<organism evidence="6 7">
    <name type="scientific">Phreatobacter oligotrophus</name>
    <dbReference type="NCBI Taxonomy" id="1122261"/>
    <lineage>
        <taxon>Bacteria</taxon>
        <taxon>Pseudomonadati</taxon>
        <taxon>Pseudomonadota</taxon>
        <taxon>Alphaproteobacteria</taxon>
        <taxon>Hyphomicrobiales</taxon>
        <taxon>Phreatobacteraceae</taxon>
        <taxon>Phreatobacter</taxon>
    </lineage>
</organism>
<keyword evidence="7" id="KW-1185">Reference proteome</keyword>
<feature type="chain" id="PRO_5015644407" evidence="4">
    <location>
        <begin position="25"/>
        <end position="344"/>
    </location>
</feature>
<proteinExistence type="inferred from homology"/>
<evidence type="ECO:0000256" key="1">
    <source>
        <dbReference type="ARBA" id="ARBA00010333"/>
    </source>
</evidence>
<reference evidence="6 7" key="1">
    <citation type="submission" date="2018-04" db="EMBL/GenBank/DDBJ databases">
        <title>Genomic Encyclopedia of Archaeal and Bacterial Type Strains, Phase II (KMG-II): from individual species to whole genera.</title>
        <authorList>
            <person name="Goeker M."/>
        </authorList>
    </citation>
    <scope>NUCLEOTIDE SEQUENCE [LARGE SCALE GENOMIC DNA]</scope>
    <source>
        <strain evidence="6 7">DSM 25521</strain>
    </source>
</reference>
<dbReference type="GO" id="GO:0006865">
    <property type="term" value="P:amino acid transport"/>
    <property type="evidence" value="ECO:0007669"/>
    <property type="project" value="TreeGrafter"/>
</dbReference>
<gene>
    <name evidence="6" type="ORF">C8P69_101708</name>
</gene>
<evidence type="ECO:0000313" key="7">
    <source>
        <dbReference type="Proteomes" id="UP000241808"/>
    </source>
</evidence>
<evidence type="ECO:0000256" key="2">
    <source>
        <dbReference type="ARBA" id="ARBA00022448"/>
    </source>
</evidence>
<dbReference type="Gene3D" id="3.40.190.10">
    <property type="entry name" value="Periplasmic binding protein-like II"/>
    <property type="match status" value="2"/>
</dbReference>
<sequence length="344" mass="37371">MIRNFVLAGLAASALVFGPTAAEAGRDLDAIKARGTIRCGVQGPSNPGFGVPNAQGVWGGFNVEICRAVAITIFNDPNKVEFVPVTTQSRFPALTNGEVDILSNNSTWTLTRDTGVNRFNFPAIVFYDGQSVMVPRRLNVTSAKQLNGATVCVQPGTTTELNLADYFRQNNMTFRPVVIEALDELRRAYDQGRCDVFTNDFAALAAARVLLTNPRDHVILPERMSKEPLSPVVRQGDEELTNIVAWTVFGLIDAEEFGITQANVDQMATTATDPRIRRLLGTEPGMSAALGAADPGYMRAIIKAFGNYGEIFERHLGPNTPLGLERGLNRTWTNGGLLYAPPAR</sequence>
<evidence type="ECO:0000313" key="6">
    <source>
        <dbReference type="EMBL" id="PTM62031.1"/>
    </source>
</evidence>
<evidence type="ECO:0000259" key="5">
    <source>
        <dbReference type="SMART" id="SM00062"/>
    </source>
</evidence>
<comment type="similarity">
    <text evidence="1">Belongs to the bacterial solute-binding protein 3 family.</text>
</comment>
<evidence type="ECO:0000256" key="3">
    <source>
        <dbReference type="ARBA" id="ARBA00022729"/>
    </source>
</evidence>
<protein>
    <submittedName>
        <fullName evidence="6">Amino acid ABC transporter substrate-binding protein (PAAT family)</fullName>
    </submittedName>
</protein>